<evidence type="ECO:0000256" key="1">
    <source>
        <dbReference type="ARBA" id="ARBA00005085"/>
    </source>
</evidence>
<evidence type="ECO:0000256" key="2">
    <source>
        <dbReference type="ARBA" id="ARBA00005124"/>
    </source>
</evidence>
<reference evidence="9" key="1">
    <citation type="submission" date="2020-10" db="EMBL/GenBank/DDBJ databases">
        <authorList>
            <person name="Gilroy R."/>
        </authorList>
    </citation>
    <scope>NUCLEOTIDE SEQUENCE</scope>
    <source>
        <strain evidence="9">ChiGjej1B1-2707</strain>
    </source>
</reference>
<comment type="catalytic activity">
    <reaction evidence="7">
        <text>L-lysyl-[lipoyl-carrier protein] + (R)-lipoate + ATP = N(6)-[(R)-lipoyl]-L-lysyl-[lipoyl-carrier protein] + AMP + diphosphate + H(+)</text>
        <dbReference type="Rhea" id="RHEA:49288"/>
        <dbReference type="Rhea" id="RHEA-COMP:10500"/>
        <dbReference type="Rhea" id="RHEA-COMP:10502"/>
        <dbReference type="ChEBI" id="CHEBI:15378"/>
        <dbReference type="ChEBI" id="CHEBI:29969"/>
        <dbReference type="ChEBI" id="CHEBI:30616"/>
        <dbReference type="ChEBI" id="CHEBI:33019"/>
        <dbReference type="ChEBI" id="CHEBI:83088"/>
        <dbReference type="ChEBI" id="CHEBI:83099"/>
        <dbReference type="ChEBI" id="CHEBI:456215"/>
        <dbReference type="EC" id="6.3.1.20"/>
    </reaction>
</comment>
<keyword evidence="4 9" id="KW-0436">Ligase</keyword>
<dbReference type="InterPro" id="IPR004562">
    <property type="entry name" value="LipoylTrfase_LipoateP_Ligase"/>
</dbReference>
<keyword evidence="5" id="KW-0547">Nucleotide-binding</keyword>
<evidence type="ECO:0000313" key="9">
    <source>
        <dbReference type="EMBL" id="HIR01547.1"/>
    </source>
</evidence>
<evidence type="ECO:0000256" key="4">
    <source>
        <dbReference type="ARBA" id="ARBA00022598"/>
    </source>
</evidence>
<dbReference type="NCBIfam" id="TIGR00545">
    <property type="entry name" value="lipoyltrans"/>
    <property type="match status" value="1"/>
</dbReference>
<protein>
    <recommendedName>
        <fullName evidence="3">lipoate--protein ligase</fullName>
        <ecNumber evidence="3">6.3.1.20</ecNumber>
    </recommendedName>
</protein>
<evidence type="ECO:0000256" key="6">
    <source>
        <dbReference type="ARBA" id="ARBA00022840"/>
    </source>
</evidence>
<dbReference type="InterPro" id="IPR004143">
    <property type="entry name" value="BPL_LPL_catalytic"/>
</dbReference>
<dbReference type="PANTHER" id="PTHR12561:SF3">
    <property type="entry name" value="LIPOYLTRANSFERASE 1, MITOCHONDRIAL"/>
    <property type="match status" value="1"/>
</dbReference>
<dbReference type="GO" id="GO:0016979">
    <property type="term" value="F:lipoate-protein ligase activity"/>
    <property type="evidence" value="ECO:0007669"/>
    <property type="project" value="UniProtKB-EC"/>
</dbReference>
<dbReference type="InterPro" id="IPR045864">
    <property type="entry name" value="aa-tRNA-synth_II/BPL/LPL"/>
</dbReference>
<organism evidence="9 10">
    <name type="scientific">Candidatus Aveggerthella stercoripullorum</name>
    <dbReference type="NCBI Taxonomy" id="2840688"/>
    <lineage>
        <taxon>Bacteria</taxon>
        <taxon>Bacillati</taxon>
        <taxon>Actinomycetota</taxon>
        <taxon>Coriobacteriia</taxon>
        <taxon>Eggerthellales</taxon>
        <taxon>Eggerthellaceae</taxon>
        <taxon>Eggerthellaceae incertae sedis</taxon>
        <taxon>Candidatus Aveggerthella</taxon>
    </lineage>
</organism>
<dbReference type="PANTHER" id="PTHR12561">
    <property type="entry name" value="LIPOATE-PROTEIN LIGASE"/>
    <property type="match status" value="1"/>
</dbReference>
<dbReference type="EMBL" id="DVGB01000057">
    <property type="protein sequence ID" value="HIR01547.1"/>
    <property type="molecule type" value="Genomic_DNA"/>
</dbReference>
<dbReference type="Pfam" id="PF21948">
    <property type="entry name" value="LplA-B_cat"/>
    <property type="match status" value="1"/>
</dbReference>
<dbReference type="Gene3D" id="3.30.390.50">
    <property type="entry name" value="CO dehydrogenase flavoprotein, C-terminal domain"/>
    <property type="match status" value="1"/>
</dbReference>
<name>A0A9D1D4H5_9ACTN</name>
<dbReference type="SUPFAM" id="SSF55681">
    <property type="entry name" value="Class II aaRS and biotin synthetases"/>
    <property type="match status" value="1"/>
</dbReference>
<reference evidence="9" key="2">
    <citation type="journal article" date="2021" name="PeerJ">
        <title>Extensive microbial diversity within the chicken gut microbiome revealed by metagenomics and culture.</title>
        <authorList>
            <person name="Gilroy R."/>
            <person name="Ravi A."/>
            <person name="Getino M."/>
            <person name="Pursley I."/>
            <person name="Horton D.L."/>
            <person name="Alikhan N.F."/>
            <person name="Baker D."/>
            <person name="Gharbi K."/>
            <person name="Hall N."/>
            <person name="Watson M."/>
            <person name="Adriaenssens E.M."/>
            <person name="Foster-Nyarko E."/>
            <person name="Jarju S."/>
            <person name="Secka A."/>
            <person name="Antonio M."/>
            <person name="Oren A."/>
            <person name="Chaudhuri R.R."/>
            <person name="La Ragione R."/>
            <person name="Hildebrand F."/>
            <person name="Pallen M.J."/>
        </authorList>
    </citation>
    <scope>NUCLEOTIDE SEQUENCE</scope>
    <source>
        <strain evidence="9">ChiGjej1B1-2707</strain>
    </source>
</reference>
<keyword evidence="6" id="KW-0067">ATP-binding</keyword>
<dbReference type="GO" id="GO:0017118">
    <property type="term" value="F:lipoyltransferase activity"/>
    <property type="evidence" value="ECO:0007669"/>
    <property type="project" value="TreeGrafter"/>
</dbReference>
<evidence type="ECO:0000313" key="10">
    <source>
        <dbReference type="Proteomes" id="UP000824261"/>
    </source>
</evidence>
<dbReference type="CDD" id="cd16443">
    <property type="entry name" value="LplA"/>
    <property type="match status" value="1"/>
</dbReference>
<comment type="pathway">
    <text evidence="2">Protein modification; protein lipoylation via exogenous pathway; protein N(6)-(lipoyl)lysine from lipoate: step 1/2.</text>
</comment>
<evidence type="ECO:0000256" key="7">
    <source>
        <dbReference type="ARBA" id="ARBA00048037"/>
    </source>
</evidence>
<evidence type="ECO:0000259" key="8">
    <source>
        <dbReference type="PROSITE" id="PS51733"/>
    </source>
</evidence>
<dbReference type="GO" id="GO:0009249">
    <property type="term" value="P:protein lipoylation"/>
    <property type="evidence" value="ECO:0007669"/>
    <property type="project" value="InterPro"/>
</dbReference>
<dbReference type="Pfam" id="PF10437">
    <property type="entry name" value="Lip_prot_lig_C"/>
    <property type="match status" value="1"/>
</dbReference>
<dbReference type="InterPro" id="IPR019491">
    <property type="entry name" value="Lipoate_protein_ligase_C"/>
</dbReference>
<gene>
    <name evidence="9" type="ORF">IAA69_04715</name>
</gene>
<dbReference type="AlphaFoldDB" id="A0A9D1D4H5"/>
<comment type="pathway">
    <text evidence="1">Protein modification; protein lipoylation via exogenous pathway; protein N(6)-(lipoyl)lysine from lipoate: step 2/2.</text>
</comment>
<comment type="caution">
    <text evidence="9">The sequence shown here is derived from an EMBL/GenBank/DDBJ whole genome shotgun (WGS) entry which is preliminary data.</text>
</comment>
<dbReference type="Gene3D" id="3.30.930.10">
    <property type="entry name" value="Bira Bifunctional Protein, Domain 2"/>
    <property type="match status" value="1"/>
</dbReference>
<sequence>MGVPLVYRSTSLDPFENLALERVLADALRPDEALLYLWRNARTVVLGRNQNAWAECAVEALEADGGHLARRPSGGGAVFHDVGNLNFTFASSVDDYSLERNLEVVRSAVAGFGIDARLSGRNDVTVDGMKFSGNAFFRSRGVQVHHGTLMVDVDTSLLGRYLNPDVRKLQAHGVASVRSRVVNLASLNARITIDALSEALCDAFAKSRGAAARPFPSARLEEDALQDACAHFASWEWRFGSARPFTDVVEGRFSWGGVEFRLNVVRGSIESADVVSDALDAAYVEQLARSVCGIPYLPAAWREALAAVEAADGDQALMRADCERLLSGA</sequence>
<dbReference type="EC" id="6.3.1.20" evidence="3"/>
<evidence type="ECO:0000256" key="3">
    <source>
        <dbReference type="ARBA" id="ARBA00012367"/>
    </source>
</evidence>
<dbReference type="PROSITE" id="PS51733">
    <property type="entry name" value="BPL_LPL_CATALYTIC"/>
    <property type="match status" value="1"/>
</dbReference>
<proteinExistence type="predicted"/>
<dbReference type="SUPFAM" id="SSF82649">
    <property type="entry name" value="SufE/NifU"/>
    <property type="match status" value="1"/>
</dbReference>
<dbReference type="Proteomes" id="UP000824261">
    <property type="component" value="Unassembled WGS sequence"/>
</dbReference>
<accession>A0A9D1D4H5</accession>
<feature type="domain" description="BPL/LPL catalytic" evidence="8">
    <location>
        <begin position="29"/>
        <end position="212"/>
    </location>
</feature>
<dbReference type="GO" id="GO:0005524">
    <property type="term" value="F:ATP binding"/>
    <property type="evidence" value="ECO:0007669"/>
    <property type="project" value="UniProtKB-KW"/>
</dbReference>
<dbReference type="GO" id="GO:0005737">
    <property type="term" value="C:cytoplasm"/>
    <property type="evidence" value="ECO:0007669"/>
    <property type="project" value="TreeGrafter"/>
</dbReference>
<evidence type="ECO:0000256" key="5">
    <source>
        <dbReference type="ARBA" id="ARBA00022741"/>
    </source>
</evidence>